<dbReference type="AlphaFoldDB" id="A0A3A1Y9P1"/>
<feature type="region of interest" description="Disordered" evidence="1">
    <location>
        <begin position="430"/>
        <end position="498"/>
    </location>
</feature>
<sequence length="570" mass="64677">MQRVTYTDFFHLANPCLQEQSYLNGNRLYYLTPEQSDYLRQSPLEGLRRTLAWELPLELTLLESMLKQAHKLLFTLPYQRKGEFAHAQGAQEFFLYSSQKGLSYYLAHTPKQLQAHSVNQRLSSGLLFMAANLLMTAWEVRSRVQVCIQEQELGLFNLDLEAWYTSQVPDLQSLEIAWYSPKVQEASTYQALFGVYRDFLLTDEVQKTLTCLVPNWQQELFALFKQEDKKSLLYQSLRYGKEQALGYSKTQALLEQYKQEQQSYGFNSQALLEEVLLAGSKLQGKQHLASYLQHLVSLWQIHLHDKHFNYKQIINILRWQMLADHLDLQWQQLEEQAFTEGFAQLSKGLEEAQEQVRLASLEAKQGKQDKQAPNLGTNRSSNLSNLSSDQAFEVSVNLADAEACAQTSAQTAELASSASYLSSSTAKHSQEAKQSFGQGTEQTTSQATLQPSSQSVLQTLSQGTLQNSNHGTLQNSISTSKQSASVSKEVKELDQSPKQIFSQTKKQNNASKRSKKEFVSATLLPLEFDEAPVNQYLPTSPKEPPKRSAPTRITNYSYAKTYTSESCLDD</sequence>
<reference evidence="2 3" key="1">
    <citation type="submission" date="2017-08" db="EMBL/GenBank/DDBJ databases">
        <title>Reclassification of Bisgaard taxon 37 and 44.</title>
        <authorList>
            <person name="Christensen H."/>
        </authorList>
    </citation>
    <scope>NUCLEOTIDE SEQUENCE [LARGE SCALE GENOMIC DNA]</scope>
    <source>
        <strain evidence="2 3">B96_3</strain>
    </source>
</reference>
<evidence type="ECO:0000313" key="2">
    <source>
        <dbReference type="EMBL" id="RIY32854.1"/>
    </source>
</evidence>
<gene>
    <name evidence="2" type="ORF">CKF54_03950</name>
</gene>
<dbReference type="RefSeq" id="WP_119524998.1">
    <property type="nucleotide sequence ID" value="NZ_NRHC01000043.1"/>
</dbReference>
<evidence type="ECO:0000313" key="3">
    <source>
        <dbReference type="Proteomes" id="UP000265691"/>
    </source>
</evidence>
<comment type="caution">
    <text evidence="2">The sequence shown here is derived from an EMBL/GenBank/DDBJ whole genome shotgun (WGS) entry which is preliminary data.</text>
</comment>
<feature type="region of interest" description="Disordered" evidence="1">
    <location>
        <begin position="362"/>
        <end position="383"/>
    </location>
</feature>
<keyword evidence="3" id="KW-1185">Reference proteome</keyword>
<evidence type="ECO:0000256" key="1">
    <source>
        <dbReference type="SAM" id="MobiDB-lite"/>
    </source>
</evidence>
<accession>A0A3A1Y9P1</accession>
<proteinExistence type="predicted"/>
<name>A0A3A1Y9P1_9GAMM</name>
<dbReference type="Proteomes" id="UP000265691">
    <property type="component" value="Unassembled WGS sequence"/>
</dbReference>
<dbReference type="EMBL" id="NRHC01000043">
    <property type="protein sequence ID" value="RIY32854.1"/>
    <property type="molecule type" value="Genomic_DNA"/>
</dbReference>
<feature type="region of interest" description="Disordered" evidence="1">
    <location>
        <begin position="534"/>
        <end position="554"/>
    </location>
</feature>
<organism evidence="2 3">
    <name type="scientific">Psittacicella hinzii</name>
    <dbReference type="NCBI Taxonomy" id="2028575"/>
    <lineage>
        <taxon>Bacteria</taxon>
        <taxon>Pseudomonadati</taxon>
        <taxon>Pseudomonadota</taxon>
        <taxon>Gammaproteobacteria</taxon>
        <taxon>Pasteurellales</taxon>
        <taxon>Psittacicellaceae</taxon>
        <taxon>Psittacicella</taxon>
    </lineage>
</organism>
<protein>
    <submittedName>
        <fullName evidence="2">Uncharacterized protein</fullName>
    </submittedName>
</protein>
<dbReference type="OrthoDB" id="5674686at2"/>
<feature type="compositionally biased region" description="Polar residues" evidence="1">
    <location>
        <begin position="432"/>
        <end position="486"/>
    </location>
</feature>